<keyword evidence="1" id="KW-0472">Membrane</keyword>
<organism evidence="2 3">
    <name type="scientific">Clavelina lepadiformis</name>
    <name type="common">Light-bulb sea squirt</name>
    <name type="synonym">Ascidia lepadiformis</name>
    <dbReference type="NCBI Taxonomy" id="159417"/>
    <lineage>
        <taxon>Eukaryota</taxon>
        <taxon>Metazoa</taxon>
        <taxon>Chordata</taxon>
        <taxon>Tunicata</taxon>
        <taxon>Ascidiacea</taxon>
        <taxon>Aplousobranchia</taxon>
        <taxon>Clavelinidae</taxon>
        <taxon>Clavelina</taxon>
    </lineage>
</organism>
<feature type="transmembrane region" description="Helical" evidence="1">
    <location>
        <begin position="70"/>
        <end position="91"/>
    </location>
</feature>
<sequence>MPSRGFKKNRFDHMISEVHGRDRILSIKEVMKKDLSEAKTTFLHLLRVLMGFTIVPSLNHKNGNPVPRMDILLCVFLTVHLFVLEIGMNALQCVKYESGD</sequence>
<comment type="caution">
    <text evidence="2">The sequence shown here is derived from an EMBL/GenBank/DDBJ whole genome shotgun (WGS) entry which is preliminary data.</text>
</comment>
<evidence type="ECO:0000313" key="3">
    <source>
        <dbReference type="Proteomes" id="UP001642483"/>
    </source>
</evidence>
<keyword evidence="3" id="KW-1185">Reference proteome</keyword>
<dbReference type="EMBL" id="CAWYQH010000101">
    <property type="protein sequence ID" value="CAK8685730.1"/>
    <property type="molecule type" value="Genomic_DNA"/>
</dbReference>
<accession>A0ABP0G1K6</accession>
<gene>
    <name evidence="2" type="ORF">CVLEPA_LOCUS16830</name>
</gene>
<keyword evidence="1" id="KW-1133">Transmembrane helix</keyword>
<evidence type="ECO:0000256" key="1">
    <source>
        <dbReference type="SAM" id="Phobius"/>
    </source>
</evidence>
<evidence type="ECO:0000313" key="2">
    <source>
        <dbReference type="EMBL" id="CAK8685730.1"/>
    </source>
</evidence>
<protein>
    <submittedName>
        <fullName evidence="2">Uncharacterized protein</fullName>
    </submittedName>
</protein>
<dbReference type="Proteomes" id="UP001642483">
    <property type="component" value="Unassembled WGS sequence"/>
</dbReference>
<proteinExistence type="predicted"/>
<name>A0ABP0G1K6_CLALP</name>
<reference evidence="2 3" key="1">
    <citation type="submission" date="2024-02" db="EMBL/GenBank/DDBJ databases">
        <authorList>
            <person name="Daric V."/>
            <person name="Darras S."/>
        </authorList>
    </citation>
    <scope>NUCLEOTIDE SEQUENCE [LARGE SCALE GENOMIC DNA]</scope>
</reference>
<keyword evidence="1" id="KW-0812">Transmembrane</keyword>